<name>A0ABR8QMW3_9BACI</name>
<evidence type="ECO:0000256" key="17">
    <source>
        <dbReference type="SAM" id="Phobius"/>
    </source>
</evidence>
<comment type="similarity">
    <text evidence="11">Belongs to the SEDS family. FtsW subfamily.</text>
</comment>
<feature type="transmembrane region" description="Helical" evidence="17">
    <location>
        <begin position="194"/>
        <end position="213"/>
    </location>
</feature>
<feature type="transmembrane region" description="Helical" evidence="17">
    <location>
        <begin position="168"/>
        <end position="187"/>
    </location>
</feature>
<feature type="transmembrane region" description="Helical" evidence="17">
    <location>
        <begin position="55"/>
        <end position="73"/>
    </location>
</feature>
<gene>
    <name evidence="18" type="ORF">H9655_07445</name>
</gene>
<comment type="subcellular location">
    <subcellularLocation>
        <location evidence="1">Membrane</location>
        <topology evidence="1">Multi-pass membrane protein</topology>
    </subcellularLocation>
</comment>
<reference evidence="18 19" key="1">
    <citation type="submission" date="2020-08" db="EMBL/GenBank/DDBJ databases">
        <title>A Genomic Blueprint of the Chicken Gut Microbiome.</title>
        <authorList>
            <person name="Gilroy R."/>
            <person name="Ravi A."/>
            <person name="Getino M."/>
            <person name="Pursley I."/>
            <person name="Horton D.L."/>
            <person name="Alikhan N.-F."/>
            <person name="Baker D."/>
            <person name="Gharbi K."/>
            <person name="Hall N."/>
            <person name="Watson M."/>
            <person name="Adriaenssens E.M."/>
            <person name="Foster-Nyarko E."/>
            <person name="Jarju S."/>
            <person name="Secka A."/>
            <person name="Antonio M."/>
            <person name="Oren A."/>
            <person name="Chaudhuri R."/>
            <person name="La Ragione R.M."/>
            <person name="Hildebrand F."/>
            <person name="Pallen M.J."/>
        </authorList>
    </citation>
    <scope>NUCLEOTIDE SEQUENCE [LARGE SCALE GENOMIC DNA]</scope>
    <source>
        <strain evidence="18 19">Sa5YUA1</strain>
    </source>
</reference>
<comment type="catalytic activity">
    <reaction evidence="15">
        <text>[GlcNAc-(1-&gt;4)-Mur2Ac(oyl-L-Ala-gamma-D-Glu-L-Lys-D-Ala-D-Ala)](n)-di-trans,octa-cis-undecaprenyl diphosphate + beta-D-GlcNAc-(1-&gt;4)-Mur2Ac(oyl-L-Ala-gamma-D-Glu-L-Lys-D-Ala-D-Ala)-di-trans,octa-cis-undecaprenyl diphosphate = [GlcNAc-(1-&gt;4)-Mur2Ac(oyl-L-Ala-gamma-D-Glu-L-Lys-D-Ala-D-Ala)](n+1)-di-trans,octa-cis-undecaprenyl diphosphate + di-trans,octa-cis-undecaprenyl diphosphate + H(+)</text>
        <dbReference type="Rhea" id="RHEA:23708"/>
        <dbReference type="Rhea" id="RHEA-COMP:9602"/>
        <dbReference type="Rhea" id="RHEA-COMP:9603"/>
        <dbReference type="ChEBI" id="CHEBI:15378"/>
        <dbReference type="ChEBI" id="CHEBI:58405"/>
        <dbReference type="ChEBI" id="CHEBI:60033"/>
        <dbReference type="ChEBI" id="CHEBI:78435"/>
        <dbReference type="EC" id="2.4.99.28"/>
    </reaction>
</comment>
<comment type="caution">
    <text evidence="18">The sequence shown here is derived from an EMBL/GenBank/DDBJ whole genome shotgun (WGS) entry which is preliminary data.</text>
</comment>
<keyword evidence="7 17" id="KW-1133">Transmembrane helix</keyword>
<sequence>MFKKILKSYDYSLIVVLGLLCIFGLVMVYSSSMVVAVQNYEYESDYYYIKQRTHLILGAIAFVIAALFPYKAYKNNKLLIPLVMLSIFGLILVSLIGRAANNAQSWIDLGVRSVQPSEFVKLIVIVYLSAVYAKKQSYINEFNKGVIPPIFYLVFVVVLIALEPDYGTAGIIFLIGASIIFSSGMSLKNIMKLVGIGAVILIPVVLLLGKEIFSVKRLGRFDSFLNPFESEFGWQLSNGFIALGNGGLSGLGLGQGIQKMGYLPEPHTDFIMAVIAEELGAFGVIFVLFALGFIVLKGIFIALRCKDAFGSLLAIGVSAMIGIQTFINLGGISGVIPLTGVTLPFISYGGSSLLVLMVSMGILVNVSMFVNYEKKYKDKEEQNVTTDKPVKTTASMSGRFTYNRR</sequence>
<evidence type="ECO:0000256" key="1">
    <source>
        <dbReference type="ARBA" id="ARBA00004141"/>
    </source>
</evidence>
<keyword evidence="2" id="KW-0328">Glycosyltransferase</keyword>
<evidence type="ECO:0000256" key="13">
    <source>
        <dbReference type="ARBA" id="ARBA00041418"/>
    </source>
</evidence>
<dbReference type="InterPro" id="IPR001182">
    <property type="entry name" value="FtsW/RodA"/>
</dbReference>
<evidence type="ECO:0000256" key="2">
    <source>
        <dbReference type="ARBA" id="ARBA00022676"/>
    </source>
</evidence>
<keyword evidence="6" id="KW-0573">Peptidoglycan synthesis</keyword>
<feature type="transmembrane region" description="Helical" evidence="17">
    <location>
        <begin position="270"/>
        <end position="296"/>
    </location>
</feature>
<feature type="transmembrane region" description="Helical" evidence="17">
    <location>
        <begin position="12"/>
        <end position="35"/>
    </location>
</feature>
<evidence type="ECO:0000256" key="4">
    <source>
        <dbReference type="ARBA" id="ARBA00022692"/>
    </source>
</evidence>
<feature type="transmembrane region" description="Helical" evidence="17">
    <location>
        <begin position="145"/>
        <end position="162"/>
    </location>
</feature>
<dbReference type="InterPro" id="IPR018365">
    <property type="entry name" value="Cell_cycle_FtsW-rel_CS"/>
</dbReference>
<feature type="transmembrane region" description="Helical" evidence="17">
    <location>
        <begin position="308"/>
        <end position="327"/>
    </location>
</feature>
<evidence type="ECO:0000256" key="9">
    <source>
        <dbReference type="ARBA" id="ARBA00032370"/>
    </source>
</evidence>
<dbReference type="PANTHER" id="PTHR30474">
    <property type="entry name" value="CELL CYCLE PROTEIN"/>
    <property type="match status" value="1"/>
</dbReference>
<evidence type="ECO:0000256" key="6">
    <source>
        <dbReference type="ARBA" id="ARBA00022984"/>
    </source>
</evidence>
<evidence type="ECO:0000256" key="7">
    <source>
        <dbReference type="ARBA" id="ARBA00022989"/>
    </source>
</evidence>
<dbReference type="EC" id="2.4.99.28" evidence="14"/>
<dbReference type="EMBL" id="JACSQT010000002">
    <property type="protein sequence ID" value="MBD7936861.1"/>
    <property type="molecule type" value="Genomic_DNA"/>
</dbReference>
<accession>A0ABR8QMW3</accession>
<evidence type="ECO:0000256" key="8">
    <source>
        <dbReference type="ARBA" id="ARBA00023136"/>
    </source>
</evidence>
<evidence type="ECO:0000256" key="5">
    <source>
        <dbReference type="ARBA" id="ARBA00022960"/>
    </source>
</evidence>
<keyword evidence="3" id="KW-0808">Transferase</keyword>
<keyword evidence="5" id="KW-0133">Cell shape</keyword>
<organism evidence="18 19">
    <name type="scientific">Cytobacillus stercorigallinarum</name>
    <dbReference type="NCBI Taxonomy" id="2762240"/>
    <lineage>
        <taxon>Bacteria</taxon>
        <taxon>Bacillati</taxon>
        <taxon>Bacillota</taxon>
        <taxon>Bacilli</taxon>
        <taxon>Bacillales</taxon>
        <taxon>Bacillaceae</taxon>
        <taxon>Cytobacillus</taxon>
    </lineage>
</organism>
<proteinExistence type="inferred from homology"/>
<comment type="function">
    <text evidence="16">Peptidoglycan polymerase that is essential for cell division.</text>
</comment>
<evidence type="ECO:0000256" key="11">
    <source>
        <dbReference type="ARBA" id="ARBA00038053"/>
    </source>
</evidence>
<dbReference type="PANTHER" id="PTHR30474:SF2">
    <property type="entry name" value="PEPTIDOGLYCAN GLYCOSYLTRANSFERASE FTSW-RELATED"/>
    <property type="match status" value="1"/>
</dbReference>
<keyword evidence="8 17" id="KW-0472">Membrane</keyword>
<evidence type="ECO:0000256" key="14">
    <source>
        <dbReference type="ARBA" id="ARBA00044770"/>
    </source>
</evidence>
<dbReference type="Proteomes" id="UP000657931">
    <property type="component" value="Unassembled WGS sequence"/>
</dbReference>
<dbReference type="Pfam" id="PF01098">
    <property type="entry name" value="FTSW_RODA_SPOVE"/>
    <property type="match status" value="1"/>
</dbReference>
<evidence type="ECO:0000256" key="10">
    <source>
        <dbReference type="ARBA" id="ARBA00033270"/>
    </source>
</evidence>
<protein>
    <recommendedName>
        <fullName evidence="12">Probable peptidoglycan glycosyltransferase FtsW</fullName>
        <ecNumber evidence="14">2.4.99.28</ecNumber>
    </recommendedName>
    <alternativeName>
        <fullName evidence="13">Cell division protein FtsW</fullName>
    </alternativeName>
    <alternativeName>
        <fullName evidence="10">Cell wall polymerase</fullName>
    </alternativeName>
    <alternativeName>
        <fullName evidence="9">Peptidoglycan polymerase</fullName>
    </alternativeName>
</protein>
<keyword evidence="19" id="KW-1185">Reference proteome</keyword>
<evidence type="ECO:0000313" key="18">
    <source>
        <dbReference type="EMBL" id="MBD7936861.1"/>
    </source>
</evidence>
<keyword evidence="4 17" id="KW-0812">Transmembrane</keyword>
<feature type="transmembrane region" description="Helical" evidence="17">
    <location>
        <begin position="347"/>
        <end position="370"/>
    </location>
</feature>
<evidence type="ECO:0000256" key="12">
    <source>
        <dbReference type="ARBA" id="ARBA00041185"/>
    </source>
</evidence>
<evidence type="ECO:0000313" key="19">
    <source>
        <dbReference type="Proteomes" id="UP000657931"/>
    </source>
</evidence>
<feature type="transmembrane region" description="Helical" evidence="17">
    <location>
        <begin position="78"/>
        <end position="96"/>
    </location>
</feature>
<dbReference type="RefSeq" id="WP_191812473.1">
    <property type="nucleotide sequence ID" value="NZ_JACSQT010000002.1"/>
</dbReference>
<evidence type="ECO:0000256" key="16">
    <source>
        <dbReference type="ARBA" id="ARBA00049966"/>
    </source>
</evidence>
<evidence type="ECO:0000256" key="3">
    <source>
        <dbReference type="ARBA" id="ARBA00022679"/>
    </source>
</evidence>
<feature type="transmembrane region" description="Helical" evidence="17">
    <location>
        <begin position="116"/>
        <end position="133"/>
    </location>
</feature>
<dbReference type="PROSITE" id="PS00428">
    <property type="entry name" value="FTSW_RODA_SPOVE"/>
    <property type="match status" value="1"/>
</dbReference>
<evidence type="ECO:0000256" key="15">
    <source>
        <dbReference type="ARBA" id="ARBA00049902"/>
    </source>
</evidence>